<dbReference type="InterPro" id="IPR032109">
    <property type="entry name" value="Big_3_5"/>
</dbReference>
<evidence type="ECO:0000313" key="4">
    <source>
        <dbReference type="Proteomes" id="UP000648801"/>
    </source>
</evidence>
<evidence type="ECO:0000256" key="1">
    <source>
        <dbReference type="SAM" id="Phobius"/>
    </source>
</evidence>
<organism evidence="3 4">
    <name type="scientific">Edaphobacter acidisoli</name>
    <dbReference type="NCBI Taxonomy" id="2040573"/>
    <lineage>
        <taxon>Bacteria</taxon>
        <taxon>Pseudomonadati</taxon>
        <taxon>Acidobacteriota</taxon>
        <taxon>Terriglobia</taxon>
        <taxon>Terriglobales</taxon>
        <taxon>Acidobacteriaceae</taxon>
        <taxon>Edaphobacter</taxon>
    </lineage>
</organism>
<keyword evidence="1" id="KW-0812">Transmembrane</keyword>
<name>A0A916S1C1_9BACT</name>
<dbReference type="InterPro" id="IPR013783">
    <property type="entry name" value="Ig-like_fold"/>
</dbReference>
<proteinExistence type="predicted"/>
<feature type="transmembrane region" description="Helical" evidence="1">
    <location>
        <begin position="633"/>
        <end position="652"/>
    </location>
</feature>
<evidence type="ECO:0000259" key="2">
    <source>
        <dbReference type="Pfam" id="PF16640"/>
    </source>
</evidence>
<feature type="domain" description="Bacterial Ig-like" evidence="2">
    <location>
        <begin position="420"/>
        <end position="509"/>
    </location>
</feature>
<dbReference type="AlphaFoldDB" id="A0A916S1C1"/>
<dbReference type="Pfam" id="PF16640">
    <property type="entry name" value="Big_3_5"/>
    <property type="match status" value="5"/>
</dbReference>
<keyword evidence="1" id="KW-1133">Transmembrane helix</keyword>
<feature type="domain" description="Bacterial Ig-like" evidence="2">
    <location>
        <begin position="136"/>
        <end position="215"/>
    </location>
</feature>
<keyword evidence="1" id="KW-0472">Membrane</keyword>
<accession>A0A916S1C1</accession>
<dbReference type="Proteomes" id="UP000648801">
    <property type="component" value="Unassembled WGS sequence"/>
</dbReference>
<comment type="caution">
    <text evidence="3">The sequence shown here is derived from an EMBL/GenBank/DDBJ whole genome shotgun (WGS) entry which is preliminary data.</text>
</comment>
<sequence>MPQTHNISGVYSGDDYDAVSTPNTPVAEIIQQATALNVIPSANPVTVFAPLSFSAKLTGGTTPPAGSIVFMDGATSLGSVALDSNGNASFTAPPLAVGTHTIIAKFAGDSNDFPSQYQLSEIVDLASSVTMLGTNTAIAKYSTPITFTATVTGVSSSTPTGNVEFMDGANILGAAPLSTLGSATYVNSALSAGTHTITAVYEGDADYSPSTSTQIITETIWQVPTVTVLSASATNSTSGAPITLTAIVAAQETTVPTGTVKFMNGNILLGTGTLSNGKATITTTNLGVGMDSVTAIYNGDSNDEASESSAVAITVVQAPTTTTISSSQTPLPTLTPVVVAASVSNGSAQIPTGLVTFSEDSVAIGVGQLDSTGVATISLQSLPAGSHTFVASYAGDMLDVPSVSAPFTQTVQPRSTTNVLTTSSTSLTGGQQVTLISVISPAGPPPSTAPTGNVTFMSGNTTLATSPVDATGVATVTAILPGTSAEVSSVYSGDANYSSSTSSPVEVAIGPAPDFNLEATPSSWSMQSKQHLTLKLTLASVKNFTGAFSLGCLGLPQNATCTFSENQPMLPAGGTQSVDVTVDTGSPLLGGTQARTEQHTRSDGTVLCLLPGAIVLGVFGLRKKRMRPMKGLFIALISLGLFTTLSGCGSITSNGTPPGTYHFLITATGPTGISQFVGITMTITQ</sequence>
<dbReference type="EMBL" id="BMJB01000004">
    <property type="protein sequence ID" value="GGA80078.1"/>
    <property type="molecule type" value="Genomic_DNA"/>
</dbReference>
<keyword evidence="4" id="KW-1185">Reference proteome</keyword>
<feature type="domain" description="Bacterial Ig-like" evidence="2">
    <location>
        <begin position="325"/>
        <end position="412"/>
    </location>
</feature>
<dbReference type="Gene3D" id="2.60.40.10">
    <property type="entry name" value="Immunoglobulins"/>
    <property type="match status" value="5"/>
</dbReference>
<feature type="domain" description="Bacterial Ig-like" evidence="2">
    <location>
        <begin position="41"/>
        <end position="116"/>
    </location>
</feature>
<reference evidence="3" key="1">
    <citation type="journal article" date="2014" name="Int. J. Syst. Evol. Microbiol.">
        <title>Complete genome sequence of Corynebacterium casei LMG S-19264T (=DSM 44701T), isolated from a smear-ripened cheese.</title>
        <authorList>
            <consortium name="US DOE Joint Genome Institute (JGI-PGF)"/>
            <person name="Walter F."/>
            <person name="Albersmeier A."/>
            <person name="Kalinowski J."/>
            <person name="Ruckert C."/>
        </authorList>
    </citation>
    <scope>NUCLEOTIDE SEQUENCE</scope>
    <source>
        <strain evidence="3">CGMCC 1.15447</strain>
    </source>
</reference>
<feature type="domain" description="Bacterial Ig-like" evidence="2">
    <location>
        <begin position="229"/>
        <end position="315"/>
    </location>
</feature>
<gene>
    <name evidence="3" type="ORF">GCM10011507_34170</name>
</gene>
<reference evidence="3" key="2">
    <citation type="submission" date="2020-09" db="EMBL/GenBank/DDBJ databases">
        <authorList>
            <person name="Sun Q."/>
            <person name="Zhou Y."/>
        </authorList>
    </citation>
    <scope>NUCLEOTIDE SEQUENCE</scope>
    <source>
        <strain evidence="3">CGMCC 1.15447</strain>
    </source>
</reference>
<evidence type="ECO:0000313" key="3">
    <source>
        <dbReference type="EMBL" id="GGA80078.1"/>
    </source>
</evidence>
<protein>
    <recommendedName>
        <fullName evidence="2">Bacterial Ig-like domain-containing protein</fullName>
    </recommendedName>
</protein>